<proteinExistence type="predicted"/>
<dbReference type="InterPro" id="IPR002716">
    <property type="entry name" value="PIN_dom"/>
</dbReference>
<keyword evidence="2" id="KW-0238">DNA-binding</keyword>
<evidence type="ECO:0000313" key="3">
    <source>
        <dbReference type="Proteomes" id="UP000187485"/>
    </source>
</evidence>
<dbReference type="RefSeq" id="WP_011344617.1">
    <property type="nucleotide sequence ID" value="NZ_BDJK01000055.1"/>
</dbReference>
<evidence type="ECO:0000313" key="2">
    <source>
        <dbReference type="EMBL" id="GAV23540.1"/>
    </source>
</evidence>
<organism evidence="2 3">
    <name type="scientific">Carboxydothermus pertinax</name>
    <dbReference type="NCBI Taxonomy" id="870242"/>
    <lineage>
        <taxon>Bacteria</taxon>
        <taxon>Bacillati</taxon>
        <taxon>Bacillota</taxon>
        <taxon>Clostridia</taxon>
        <taxon>Thermoanaerobacterales</taxon>
        <taxon>Thermoanaerobacteraceae</taxon>
        <taxon>Carboxydothermus</taxon>
    </lineage>
</organism>
<keyword evidence="3" id="KW-1185">Reference proteome</keyword>
<dbReference type="Pfam" id="PF13470">
    <property type="entry name" value="PIN_3"/>
    <property type="match status" value="1"/>
</dbReference>
<dbReference type="GO" id="GO:0003677">
    <property type="term" value="F:DNA binding"/>
    <property type="evidence" value="ECO:0007669"/>
    <property type="project" value="UniProtKB-KW"/>
</dbReference>
<dbReference type="Gene3D" id="3.40.50.1010">
    <property type="entry name" value="5'-nuclease"/>
    <property type="match status" value="1"/>
</dbReference>
<comment type="caution">
    <text evidence="2">The sequence shown here is derived from an EMBL/GenBank/DDBJ whole genome shotgun (WGS) entry which is preliminary data.</text>
</comment>
<dbReference type="OrthoDB" id="9787727at2"/>
<name>A0A1L8CXB1_9THEO</name>
<reference evidence="3" key="1">
    <citation type="submission" date="2016-12" db="EMBL/GenBank/DDBJ databases">
        <title>Draft Genome Sequences od Carboxydothermus pertinax and islandicus, Hydrogenogenic Carboxydotrophic Bacteria.</title>
        <authorList>
            <person name="Fukuyama Y."/>
            <person name="Ohmae K."/>
            <person name="Yoneda Y."/>
            <person name="Yoshida T."/>
            <person name="Sako Y."/>
        </authorList>
    </citation>
    <scope>NUCLEOTIDE SEQUENCE [LARGE SCALE GENOMIC DNA]</scope>
    <source>
        <strain evidence="3">Ug1</strain>
    </source>
</reference>
<dbReference type="CDD" id="cd09854">
    <property type="entry name" value="PIN_VapC-like"/>
    <property type="match status" value="1"/>
</dbReference>
<gene>
    <name evidence="2" type="ORF">cpu_20500</name>
</gene>
<dbReference type="EMBL" id="BDJK01000055">
    <property type="protein sequence ID" value="GAV23540.1"/>
    <property type="molecule type" value="Genomic_DNA"/>
</dbReference>
<dbReference type="AlphaFoldDB" id="A0A1L8CXB1"/>
<accession>A0A1L8CXB1</accession>
<dbReference type="STRING" id="870242.cpu_20500"/>
<feature type="domain" description="PIN" evidence="1">
    <location>
        <begin position="3"/>
        <end position="117"/>
    </location>
</feature>
<dbReference type="InterPro" id="IPR029060">
    <property type="entry name" value="PIN-like_dom_sf"/>
</dbReference>
<protein>
    <submittedName>
        <fullName evidence="2">DNA-binding protein</fullName>
    </submittedName>
</protein>
<sequence length="142" mass="16210">MNVLIDTNVILDVLGKREPFFQHSTSILMLAAKNKISASITANSLTDLHYLLKKYLKNNEQIKNALKSLIEILDIVDITKNDCLKAFDLPMDDYEDALLAFCAKRVKADYIITRNIKDFLNSPVNPITPEDFISRFFAEENI</sequence>
<evidence type="ECO:0000259" key="1">
    <source>
        <dbReference type="Pfam" id="PF13470"/>
    </source>
</evidence>
<dbReference type="SUPFAM" id="SSF88723">
    <property type="entry name" value="PIN domain-like"/>
    <property type="match status" value="1"/>
</dbReference>
<dbReference type="Proteomes" id="UP000187485">
    <property type="component" value="Unassembled WGS sequence"/>
</dbReference>